<evidence type="ECO:0000313" key="1">
    <source>
        <dbReference type="EMBL" id="KAK0459453.1"/>
    </source>
</evidence>
<proteinExistence type="predicted"/>
<evidence type="ECO:0000313" key="2">
    <source>
        <dbReference type="Proteomes" id="UP001175227"/>
    </source>
</evidence>
<accession>A0AA39N6R8</accession>
<comment type="caution">
    <text evidence="1">The sequence shown here is derived from an EMBL/GenBank/DDBJ whole genome shotgun (WGS) entry which is preliminary data.</text>
</comment>
<keyword evidence="2" id="KW-1185">Reference proteome</keyword>
<organism evidence="1 2">
    <name type="scientific">Armillaria novae-zelandiae</name>
    <dbReference type="NCBI Taxonomy" id="153914"/>
    <lineage>
        <taxon>Eukaryota</taxon>
        <taxon>Fungi</taxon>
        <taxon>Dikarya</taxon>
        <taxon>Basidiomycota</taxon>
        <taxon>Agaricomycotina</taxon>
        <taxon>Agaricomycetes</taxon>
        <taxon>Agaricomycetidae</taxon>
        <taxon>Agaricales</taxon>
        <taxon>Marasmiineae</taxon>
        <taxon>Physalacriaceae</taxon>
        <taxon>Armillaria</taxon>
    </lineage>
</organism>
<name>A0AA39N6R8_9AGAR</name>
<protein>
    <submittedName>
        <fullName evidence="1">Uncharacterized protein</fullName>
    </submittedName>
</protein>
<dbReference type="EMBL" id="JAUEPR010000217">
    <property type="protein sequence ID" value="KAK0459453.1"/>
    <property type="molecule type" value="Genomic_DNA"/>
</dbReference>
<dbReference type="Proteomes" id="UP001175227">
    <property type="component" value="Unassembled WGS sequence"/>
</dbReference>
<dbReference type="AlphaFoldDB" id="A0AA39N6R8"/>
<gene>
    <name evidence="1" type="ORF">IW261DRAFT_1578499</name>
</gene>
<sequence length="176" mass="19894">MSPLQSPINLSTTSVIPFSMPPWISPYVENVNSTSRVHDHVLPSSLLKLCEYDTEVEALENTLTNLKKGHASLAHSIQVYKPYLAPIRRLPVELLRKFSRKHVPFLLFALTGEVFAYLCRNSGPSCLLMPTKFLLPSYQERVFSKLTTIGISVQVLQKFWDTIGMDDDDDIPLTCL</sequence>
<reference evidence="1" key="1">
    <citation type="submission" date="2023-06" db="EMBL/GenBank/DDBJ databases">
        <authorList>
            <consortium name="Lawrence Berkeley National Laboratory"/>
            <person name="Ahrendt S."/>
            <person name="Sahu N."/>
            <person name="Indic B."/>
            <person name="Wong-Bajracharya J."/>
            <person name="Merenyi Z."/>
            <person name="Ke H.-M."/>
            <person name="Monk M."/>
            <person name="Kocsube S."/>
            <person name="Drula E."/>
            <person name="Lipzen A."/>
            <person name="Balint B."/>
            <person name="Henrissat B."/>
            <person name="Andreopoulos B."/>
            <person name="Martin F.M."/>
            <person name="Harder C.B."/>
            <person name="Rigling D."/>
            <person name="Ford K.L."/>
            <person name="Foster G.D."/>
            <person name="Pangilinan J."/>
            <person name="Papanicolaou A."/>
            <person name="Barry K."/>
            <person name="LaButti K."/>
            <person name="Viragh M."/>
            <person name="Koriabine M."/>
            <person name="Yan M."/>
            <person name="Riley R."/>
            <person name="Champramary S."/>
            <person name="Plett K.L."/>
            <person name="Tsai I.J."/>
            <person name="Slot J."/>
            <person name="Sipos G."/>
            <person name="Plett J."/>
            <person name="Nagy L.G."/>
            <person name="Grigoriev I.V."/>
        </authorList>
    </citation>
    <scope>NUCLEOTIDE SEQUENCE</scope>
    <source>
        <strain evidence="1">ICMP 16352</strain>
    </source>
</reference>